<keyword evidence="8" id="KW-0809">Transit peptide</keyword>
<keyword evidence="3" id="KW-0150">Chloroplast</keyword>
<evidence type="ECO:0000256" key="7">
    <source>
        <dbReference type="ARBA" id="ARBA00022723"/>
    </source>
</evidence>
<dbReference type="SUPFAM" id="SSF55961">
    <property type="entry name" value="Bet v1-like"/>
    <property type="match status" value="1"/>
</dbReference>
<dbReference type="Pfam" id="PF00355">
    <property type="entry name" value="Rieske"/>
    <property type="match status" value="1"/>
</dbReference>
<evidence type="ECO:0000256" key="5">
    <source>
        <dbReference type="ARBA" id="ARBA00022692"/>
    </source>
</evidence>
<evidence type="ECO:0000256" key="10">
    <source>
        <dbReference type="ARBA" id="ARBA00023002"/>
    </source>
</evidence>
<sequence length="562" mass="63727">MLSPPAFGHRGWCPHDIHSPSLVTAVPSVSLPRRVEGRTRSYTASLVIGSLVSCVTDLQQKKRKRSRRFIQLRATSAVEVFARAWYPLGFTAVTDRGKPHHLRVCNVPVVFWHDGDAWRAAIDECPHRRVRLSEGRLEGSELQCPYHGWTFNGQGQCTRIPQADESSQKARLSPRACLSMLPTEERNGLLFLWAAGLYGDPEPPDHQALDELIHQEDIFAIPGVQYVDYSRDLFMDMPILLENVLDPAHLPFTHHATISSRKQAAEIPIQITSRDPGGFTGRRDKPQLQASGVVSYKAPNHVWSLTDRKDSYRDWNIVYAAPICPGRSRIFVRVVFEVPKVPMPLRQIFQVVFSPSLPPWVTHLLNHNVLEDDNVFLHYQGETMAPDGKQESRRKFWRCSFASSLRDFDIMKDDRTEADHLSKPLPARARTDAKWQERFYTPTSSDAAVLCYHRWLQDVGGGVHWARDPSTSIKRKGREELLERLHSHTDHCWSCSEALALSQMLQSWGRPLLLLALLTTVLLDDFQWPLAMLSIAVAAVVACAAALEKQLTVGEYPPPRNR</sequence>
<evidence type="ECO:0000313" key="16">
    <source>
        <dbReference type="Proteomes" id="UP001642484"/>
    </source>
</evidence>
<keyword evidence="12" id="KW-0411">Iron-sulfur</keyword>
<evidence type="ECO:0000256" key="2">
    <source>
        <dbReference type="ARBA" id="ARBA00004370"/>
    </source>
</evidence>
<dbReference type="Proteomes" id="UP001642484">
    <property type="component" value="Unassembled WGS sequence"/>
</dbReference>
<keyword evidence="5" id="KW-0812">Transmembrane</keyword>
<dbReference type="InterPro" id="IPR036922">
    <property type="entry name" value="Rieske_2Fe-2S_sf"/>
</dbReference>
<evidence type="ECO:0000256" key="8">
    <source>
        <dbReference type="ARBA" id="ARBA00022946"/>
    </source>
</evidence>
<protein>
    <recommendedName>
        <fullName evidence="14">Rieske domain-containing protein</fullName>
    </recommendedName>
</protein>
<reference evidence="15 16" key="1">
    <citation type="submission" date="2024-02" db="EMBL/GenBank/DDBJ databases">
        <authorList>
            <person name="Chen Y."/>
            <person name="Shah S."/>
            <person name="Dougan E. K."/>
            <person name="Thang M."/>
            <person name="Chan C."/>
        </authorList>
    </citation>
    <scope>NUCLEOTIDE SEQUENCE [LARGE SCALE GENOMIC DNA]</scope>
</reference>
<name>A0ABP0HQD1_9DINO</name>
<accession>A0ABP0HQD1</accession>
<comment type="caution">
    <text evidence="15">The sequence shown here is derived from an EMBL/GenBank/DDBJ whole genome shotgun (WGS) entry which is preliminary data.</text>
</comment>
<evidence type="ECO:0000256" key="6">
    <source>
        <dbReference type="ARBA" id="ARBA00022714"/>
    </source>
</evidence>
<evidence type="ECO:0000256" key="12">
    <source>
        <dbReference type="ARBA" id="ARBA00023014"/>
    </source>
</evidence>
<evidence type="ECO:0000256" key="13">
    <source>
        <dbReference type="ARBA" id="ARBA00023136"/>
    </source>
</evidence>
<dbReference type="PANTHER" id="PTHR21266">
    <property type="entry name" value="IRON-SULFUR DOMAIN CONTAINING PROTEIN"/>
    <property type="match status" value="1"/>
</dbReference>
<dbReference type="PANTHER" id="PTHR21266:SF32">
    <property type="entry name" value="CHOLESTEROL 7-DESATURASE NVD"/>
    <property type="match status" value="1"/>
</dbReference>
<dbReference type="InterPro" id="IPR017941">
    <property type="entry name" value="Rieske_2Fe-2S"/>
</dbReference>
<keyword evidence="4" id="KW-0934">Plastid</keyword>
<organism evidence="15 16">
    <name type="scientific">Durusdinium trenchii</name>
    <dbReference type="NCBI Taxonomy" id="1381693"/>
    <lineage>
        <taxon>Eukaryota</taxon>
        <taxon>Sar</taxon>
        <taxon>Alveolata</taxon>
        <taxon>Dinophyceae</taxon>
        <taxon>Suessiales</taxon>
        <taxon>Symbiodiniaceae</taxon>
        <taxon>Durusdinium</taxon>
    </lineage>
</organism>
<evidence type="ECO:0000256" key="11">
    <source>
        <dbReference type="ARBA" id="ARBA00023004"/>
    </source>
</evidence>
<evidence type="ECO:0000256" key="3">
    <source>
        <dbReference type="ARBA" id="ARBA00022528"/>
    </source>
</evidence>
<keyword evidence="13" id="KW-0472">Membrane</keyword>
<dbReference type="InterPro" id="IPR013626">
    <property type="entry name" value="PaO"/>
</dbReference>
<dbReference type="EMBL" id="CAXAMN010001113">
    <property type="protein sequence ID" value="CAK8992414.1"/>
    <property type="molecule type" value="Genomic_DNA"/>
</dbReference>
<proteinExistence type="predicted"/>
<dbReference type="SUPFAM" id="SSF50022">
    <property type="entry name" value="ISP domain"/>
    <property type="match status" value="1"/>
</dbReference>
<dbReference type="InterPro" id="IPR050584">
    <property type="entry name" value="Cholesterol_7-desaturase"/>
</dbReference>
<keyword evidence="10" id="KW-0560">Oxidoreductase</keyword>
<evidence type="ECO:0000256" key="1">
    <source>
        <dbReference type="ARBA" id="ARBA00004229"/>
    </source>
</evidence>
<keyword evidence="16" id="KW-1185">Reference proteome</keyword>
<comment type="subcellular location">
    <subcellularLocation>
        <location evidence="2">Membrane</location>
    </subcellularLocation>
    <subcellularLocation>
        <location evidence="1">Plastid</location>
        <location evidence="1">Chloroplast</location>
    </subcellularLocation>
</comment>
<keyword evidence="11" id="KW-0408">Iron</keyword>
<dbReference type="Pfam" id="PF08417">
    <property type="entry name" value="PaO"/>
    <property type="match status" value="1"/>
</dbReference>
<evidence type="ECO:0000313" key="15">
    <source>
        <dbReference type="EMBL" id="CAK8992414.1"/>
    </source>
</evidence>
<dbReference type="PROSITE" id="PS51296">
    <property type="entry name" value="RIESKE"/>
    <property type="match status" value="1"/>
</dbReference>
<evidence type="ECO:0000259" key="14">
    <source>
        <dbReference type="PROSITE" id="PS51296"/>
    </source>
</evidence>
<dbReference type="Gene3D" id="2.102.10.10">
    <property type="entry name" value="Rieske [2Fe-2S] iron-sulphur domain"/>
    <property type="match status" value="1"/>
</dbReference>
<evidence type="ECO:0000256" key="9">
    <source>
        <dbReference type="ARBA" id="ARBA00022989"/>
    </source>
</evidence>
<keyword evidence="9" id="KW-1133">Transmembrane helix</keyword>
<dbReference type="Gene3D" id="3.90.380.10">
    <property type="entry name" value="Naphthalene 1,2-dioxygenase Alpha Subunit, Chain A, domain 1"/>
    <property type="match status" value="1"/>
</dbReference>
<feature type="domain" description="Rieske" evidence="14">
    <location>
        <begin position="85"/>
        <end position="192"/>
    </location>
</feature>
<keyword evidence="7" id="KW-0479">Metal-binding</keyword>
<keyword evidence="6" id="KW-0001">2Fe-2S</keyword>
<evidence type="ECO:0000256" key="4">
    <source>
        <dbReference type="ARBA" id="ARBA00022640"/>
    </source>
</evidence>
<gene>
    <name evidence="15" type="ORF">CCMP2556_LOCUS2852</name>
</gene>